<dbReference type="SUPFAM" id="SSF48452">
    <property type="entry name" value="TPR-like"/>
    <property type="match status" value="2"/>
</dbReference>
<dbReference type="FunFam" id="2.40.50.140:FF:000103">
    <property type="entry name" value="protein RRP5 homolog"/>
    <property type="match status" value="1"/>
</dbReference>
<feature type="domain" description="S1 motif" evidence="6">
    <location>
        <begin position="256"/>
        <end position="322"/>
    </location>
</feature>
<evidence type="ECO:0000256" key="3">
    <source>
        <dbReference type="ARBA" id="ARBA00022737"/>
    </source>
</evidence>
<dbReference type="SMART" id="SM00386">
    <property type="entry name" value="HAT"/>
    <property type="match status" value="6"/>
</dbReference>
<dbReference type="InterPro" id="IPR045209">
    <property type="entry name" value="Rrp5"/>
</dbReference>
<feature type="compositionally biased region" description="Basic and acidic residues" evidence="5">
    <location>
        <begin position="1"/>
        <end position="11"/>
    </location>
</feature>
<dbReference type="SUPFAM" id="SSF50249">
    <property type="entry name" value="Nucleic acid-binding proteins"/>
    <property type="match status" value="2"/>
</dbReference>
<dbReference type="InterPro" id="IPR055430">
    <property type="entry name" value="HAT_Syf1_CNRKL1_C"/>
</dbReference>
<evidence type="ECO:0000256" key="4">
    <source>
        <dbReference type="ARBA" id="ARBA00023242"/>
    </source>
</evidence>
<proteinExistence type="predicted"/>
<evidence type="ECO:0000259" key="6">
    <source>
        <dbReference type="PROSITE" id="PS50126"/>
    </source>
</evidence>
<feature type="domain" description="S1 motif" evidence="6">
    <location>
        <begin position="523"/>
        <end position="590"/>
    </location>
</feature>
<name>A0AAF3JC18_9BILA</name>
<dbReference type="Proteomes" id="UP000887575">
    <property type="component" value="Unassembled WGS sequence"/>
</dbReference>
<dbReference type="InterPro" id="IPR003029">
    <property type="entry name" value="S1_domain"/>
</dbReference>
<comment type="subcellular location">
    <subcellularLocation>
        <location evidence="1">Nucleus</location>
        <location evidence="1">Nucleolus</location>
    </subcellularLocation>
</comment>
<accession>A0AAF3JC18</accession>
<dbReference type="GO" id="GO:0006364">
    <property type="term" value="P:rRNA processing"/>
    <property type="evidence" value="ECO:0007669"/>
    <property type="project" value="UniProtKB-KW"/>
</dbReference>
<dbReference type="PANTHER" id="PTHR23270:SF10">
    <property type="entry name" value="PROTEIN RRP5 HOMOLOG"/>
    <property type="match status" value="1"/>
</dbReference>
<evidence type="ECO:0000256" key="5">
    <source>
        <dbReference type="SAM" id="MobiDB-lite"/>
    </source>
</evidence>
<dbReference type="SMART" id="SM00316">
    <property type="entry name" value="S1"/>
    <property type="match status" value="6"/>
</dbReference>
<sequence length="1360" mass="151811">MAVKEEVDFPRAQRKRSAKAQDEENEVVKEKKLSLKSFPKKLAAEGQSKVKKRKEKIDDEFSGVWTAPVKAEDLTEGVFGVGIVEEIRDTEVILRTAGNLQVSLPAANIGKKFLEQAKKNEVTLEDVVAIGQMLSFRVQGKPRRVEEKKTKRSALPIVSCTPSAVNQHIALSHLVPGLVLTANVTSIEEKGTICDIGIAGHSGFIAGVALLQESQPIMVRIESVKSRIVNLSLHVEGENLADSALEDFHLNHLTPGTILYGEPEKHTPNGVYVNLGNNVRGFISSRLLPPRLRVDPSRLVKALRVIVLFCQQNSNLLVLGGHPDIIAISKPEKRTVFQGIQIGDIITCRVASVGPKVVLMTLPEDEDGKQSLISVVAGVKALQNPNKIAETCKINSEHLCRVTGFNTIERTIYVSTKKEVLNQQMISYKDAQVGAIVDGKVVSYARIGLFVRIFDSISGFVPLKWATERAVKDLDKIFPIGNNVRLRVLSTDIEHKNLVLTTRQKLVNYKGKLVTEYTKSMEGKTTIGLVTTIFDHGAALIAFFNNITGYMPAEQVKQLKTESPIREGSIVEVLISNCDIEKGRYLVHTVDGVKGSEVKKSEKSTKKEKSADVKLFGIFTGKVVGPWKAEDAHERGKFGVEILMPNNKKGRLHASELPEKYLVDGTKPIERFLSEMKGKSVNVKVIGFIRKKQRVPELTMQASKLTETKKKQKLFEFKNDYRAGDLIPVFSFGAEDTALQRKFEVTPVFTALLPRQKLPLAKLITDPNAASKLVDVDFDEGEMRLARVVGLNRKARIVDITFAENEDVEIGETTPGRVLSVSTAPHGILFQLANGQLAHLGPSGVTNLYKKTHTSMREFSHGQLYNVVIASQAAPHAPKKQTWEVVTEKRWTQRKAGTKNRLLTLMSDVESAAELQGFVINESPCIVELGAGVQATMQTEGVDVKVNDVVTVKIQGIDELKKMLGAKLLEVVQRACLVEKDPHSSSESFPVKKRKMNQSSEAERVESGASIKSKTEKKQVDPGWEFSATGFSAEDLVKVTKLLDEDGKPGVAEVKKEEATENDGPPSKKRNKTERIIDVEKELVAAESRIIEGNVPENESEFGIMLQRNPNSAQLWIRFMGYFLNKNDLTSARSTAQRALKSINYREDTERLAMWTAYLNMEISFGSGDSWKPVFEEACNNADSLKMHKQTAAALALKGRNEEADEIYNQLVKRFRKFSDEVWILYASFLMSTKRFDEARDLLKKALNSVPKAEHVTLISRFATLEFEKGDMERGRTLFENVLSNFPKKVDVWSVYLDLTMKHDAQDKIRNLFDRICSLSLTNHKLRPFYKKWAEYEAKFGDEKTQNELRERAAKLLRAD</sequence>
<dbReference type="PANTHER" id="PTHR23270">
    <property type="entry name" value="PROGRAMMED CELL DEATH PROTEIN 11 PRE-RRNA PROCESSING PROTEIN RRP5"/>
    <property type="match status" value="1"/>
</dbReference>
<evidence type="ECO:0000313" key="7">
    <source>
        <dbReference type="Proteomes" id="UP000887575"/>
    </source>
</evidence>
<feature type="region of interest" description="Disordered" evidence="5">
    <location>
        <begin position="982"/>
        <end position="1018"/>
    </location>
</feature>
<dbReference type="GO" id="GO:0032040">
    <property type="term" value="C:small-subunit processome"/>
    <property type="evidence" value="ECO:0007669"/>
    <property type="project" value="TreeGrafter"/>
</dbReference>
<dbReference type="InterPro" id="IPR003107">
    <property type="entry name" value="HAT"/>
</dbReference>
<feature type="region of interest" description="Disordered" evidence="5">
    <location>
        <begin position="1"/>
        <end position="25"/>
    </location>
</feature>
<keyword evidence="7" id="KW-1185">Reference proteome</keyword>
<protein>
    <submittedName>
        <fullName evidence="8">S1 motif domain-containing protein</fullName>
    </submittedName>
</protein>
<evidence type="ECO:0000256" key="1">
    <source>
        <dbReference type="ARBA" id="ARBA00004604"/>
    </source>
</evidence>
<dbReference type="Gene3D" id="2.40.50.140">
    <property type="entry name" value="Nucleic acid-binding proteins"/>
    <property type="match status" value="1"/>
</dbReference>
<dbReference type="GO" id="GO:0003723">
    <property type="term" value="F:RNA binding"/>
    <property type="evidence" value="ECO:0007669"/>
    <property type="project" value="TreeGrafter"/>
</dbReference>
<dbReference type="Pfam" id="PF23231">
    <property type="entry name" value="HAT_Syf1_CNRKL1_C"/>
    <property type="match status" value="1"/>
</dbReference>
<feature type="domain" description="S1 motif" evidence="6">
    <location>
        <begin position="434"/>
        <end position="503"/>
    </location>
</feature>
<keyword evidence="4" id="KW-0539">Nucleus</keyword>
<organism evidence="7 8">
    <name type="scientific">Mesorhabditis belari</name>
    <dbReference type="NCBI Taxonomy" id="2138241"/>
    <lineage>
        <taxon>Eukaryota</taxon>
        <taxon>Metazoa</taxon>
        <taxon>Ecdysozoa</taxon>
        <taxon>Nematoda</taxon>
        <taxon>Chromadorea</taxon>
        <taxon>Rhabditida</taxon>
        <taxon>Rhabditina</taxon>
        <taxon>Rhabditomorpha</taxon>
        <taxon>Rhabditoidea</taxon>
        <taxon>Rhabditidae</taxon>
        <taxon>Mesorhabditinae</taxon>
        <taxon>Mesorhabditis</taxon>
    </lineage>
</organism>
<dbReference type="Pfam" id="PF00575">
    <property type="entry name" value="S1"/>
    <property type="match status" value="1"/>
</dbReference>
<dbReference type="InterPro" id="IPR012340">
    <property type="entry name" value="NA-bd_OB-fold"/>
</dbReference>
<dbReference type="InterPro" id="IPR011990">
    <property type="entry name" value="TPR-like_helical_dom_sf"/>
</dbReference>
<reference evidence="8" key="1">
    <citation type="submission" date="2024-02" db="UniProtKB">
        <authorList>
            <consortium name="WormBaseParasite"/>
        </authorList>
    </citation>
    <scope>IDENTIFICATION</scope>
</reference>
<keyword evidence="2" id="KW-0698">rRNA processing</keyword>
<evidence type="ECO:0000256" key="2">
    <source>
        <dbReference type="ARBA" id="ARBA00022552"/>
    </source>
</evidence>
<feature type="compositionally biased region" description="Basic and acidic residues" evidence="5">
    <location>
        <begin position="1049"/>
        <end position="1059"/>
    </location>
</feature>
<keyword evidence="3" id="KW-0677">Repeat</keyword>
<evidence type="ECO:0000313" key="8">
    <source>
        <dbReference type="WBParaSite" id="MBELARI_LOCUS9333"/>
    </source>
</evidence>
<dbReference type="PROSITE" id="PS50126">
    <property type="entry name" value="S1"/>
    <property type="match status" value="3"/>
</dbReference>
<dbReference type="Gene3D" id="1.25.40.10">
    <property type="entry name" value="Tetratricopeptide repeat domain"/>
    <property type="match status" value="2"/>
</dbReference>
<feature type="region of interest" description="Disordered" evidence="5">
    <location>
        <begin position="1049"/>
        <end position="1071"/>
    </location>
</feature>
<dbReference type="WBParaSite" id="MBELARI_LOCUS9333">
    <property type="protein sequence ID" value="MBELARI_LOCUS9333"/>
    <property type="gene ID" value="MBELARI_LOCUS9333"/>
</dbReference>